<feature type="coiled-coil region" evidence="1">
    <location>
        <begin position="393"/>
        <end position="448"/>
    </location>
</feature>
<dbReference type="SUPFAM" id="SSF52540">
    <property type="entry name" value="P-loop containing nucleoside triphosphate hydrolases"/>
    <property type="match status" value="1"/>
</dbReference>
<dbReference type="EMBL" id="FOFO01000020">
    <property type="protein sequence ID" value="SEQ21251.1"/>
    <property type="molecule type" value="Genomic_DNA"/>
</dbReference>
<organism evidence="3 4">
    <name type="scientific">Ectothiorhodospira magna</name>
    <dbReference type="NCBI Taxonomy" id="867345"/>
    <lineage>
        <taxon>Bacteria</taxon>
        <taxon>Pseudomonadati</taxon>
        <taxon>Pseudomonadota</taxon>
        <taxon>Gammaproteobacteria</taxon>
        <taxon>Chromatiales</taxon>
        <taxon>Ectothiorhodospiraceae</taxon>
        <taxon>Ectothiorhodospira</taxon>
    </lineage>
</organism>
<dbReference type="OrthoDB" id="174137at2"/>
<protein>
    <submittedName>
        <fullName evidence="3">Uncharacterized protein YPO0396</fullName>
    </submittedName>
</protein>
<feature type="region of interest" description="Disordered" evidence="2">
    <location>
        <begin position="721"/>
        <end position="740"/>
    </location>
</feature>
<evidence type="ECO:0000256" key="1">
    <source>
        <dbReference type="SAM" id="Coils"/>
    </source>
</evidence>
<gene>
    <name evidence="3" type="ORF">SAMN05421693_12038</name>
</gene>
<dbReference type="Pfam" id="PF13558">
    <property type="entry name" value="SbcC_Walker_B"/>
    <property type="match status" value="1"/>
</dbReference>
<dbReference type="STRING" id="867345.SAMN05421693_12038"/>
<evidence type="ECO:0000313" key="4">
    <source>
        <dbReference type="Proteomes" id="UP000199496"/>
    </source>
</evidence>
<keyword evidence="4" id="KW-1185">Reference proteome</keyword>
<dbReference type="Proteomes" id="UP000199496">
    <property type="component" value="Unassembled WGS sequence"/>
</dbReference>
<feature type="compositionally biased region" description="Low complexity" evidence="2">
    <location>
        <begin position="727"/>
        <end position="740"/>
    </location>
</feature>
<dbReference type="PANTHER" id="PTHR45615:SF80">
    <property type="entry name" value="GRIP DOMAIN-CONTAINING PROTEIN"/>
    <property type="match status" value="1"/>
</dbReference>
<dbReference type="AlphaFoldDB" id="A0A1H9E6D5"/>
<evidence type="ECO:0000256" key="2">
    <source>
        <dbReference type="SAM" id="MobiDB-lite"/>
    </source>
</evidence>
<sequence length="1121" mass="129830">MALELEFAPSDEHTGFRLQRLEVYNWGTFHNRVWSVYPEGDNALLTGDIGSGKSTLVDAITTLLVPAQRITYNKAAGAESRERSLRSYVLGYYKSERSDTGLSSRAVGLRDHNSYSVILGHFYNEGFDQHVTLAQVFWIKDHQGQPARFFVVADRALNIADHFADFGSDLTRLRKRLRDTSGVDLFDSFPPYSGAFRRRFGIDNDQALELFNQTVSMKSVGNLTEFVRGHMLEAFPMEERIQALMTHFDDLNRAHEAVLKAKAQVAHLEPLVARADTYAERCREVDNLRGCRDALQPWFASLKAGLLDRRLTHLHRELARLAERIQQHHRQQREQRVRRDDLKQAIAENGGDRLDRIKVELERKREIRDQRQQRAERYRDLAQSLALPDATDLTVFQHNLHALTQALEDAQQERDNLQNQITEAGVTLHQQRTHHQELESELTSLRQRRSNIPAAMLGIRDALCQSLNLPVDDLPFVGELLQVHEQETDWEGAIERVLHNFGLSLLVPDTHYAQVAEWVNRTHLRGRLVYFRVRETRQGQSQDLHPDSLVRKLSIRPDSVFYGWLEQELARRFDYACCADMDQFRREQRAITQTGQIKAGGERHEKDDRHRLDDRTRFILGWSNEAKIAALETQARTLARQIQVLAERIGGWEQARKACEARRDLIVELSHFRDFHDIDWRPLSTEMAALETEYAQLTQESDILHTLAHQLRELERAMEDTEQALGEAQQERSQAQLRQEQAQAQRDECAALLDATPQEAQDTYFPRLETMRNEALGEHTLSVESCDNREREMREWLTGRIENTNKSATGLRDRIIDAMRGYQNAWPMDSREVDVSIEAVGEYRAMLEALKSDDLPRFEARFRQLLLENAINEVAAFHSRLREQRQTITERIESINRSLREIDYNPNRYIALLAETATDPEIREFEQNLRACTVDALTGSQDNQYSEAKFLQVKAIIERFRGREGTTDLDRRWTRKVTDVRNWFVFSASERWREDDREHEHYTDSGGKSGGQKEKLAYTVLAASLAYQFGLEWGETRSRSFRFVVIDEAFGRGSDDSARYGLDLFRRLHLQLLIVTPLQKIHIIEPFVSSVGFVHSVEGRESMVRHLTIEQYQAEKAARQT</sequence>
<proteinExistence type="predicted"/>
<dbReference type="Pfam" id="PF13555">
    <property type="entry name" value="AAA_29"/>
    <property type="match status" value="1"/>
</dbReference>
<reference evidence="3 4" key="1">
    <citation type="submission" date="2016-10" db="EMBL/GenBank/DDBJ databases">
        <authorList>
            <person name="de Groot N.N."/>
        </authorList>
    </citation>
    <scope>NUCLEOTIDE SEQUENCE [LARGE SCALE GENOMIC DNA]</scope>
    <source>
        <strain evidence="3 4">B7-7</strain>
    </source>
</reference>
<name>A0A1H9E6D5_9GAMM</name>
<dbReference type="InterPro" id="IPR027417">
    <property type="entry name" value="P-loop_NTPase"/>
</dbReference>
<evidence type="ECO:0000313" key="3">
    <source>
        <dbReference type="EMBL" id="SEQ21251.1"/>
    </source>
</evidence>
<dbReference type="RefSeq" id="WP_090207809.1">
    <property type="nucleotide sequence ID" value="NZ_FOFO01000020.1"/>
</dbReference>
<dbReference type="Gene3D" id="3.40.50.300">
    <property type="entry name" value="P-loop containing nucleotide triphosphate hydrolases"/>
    <property type="match status" value="1"/>
</dbReference>
<accession>A0A1H9E6D5</accession>
<dbReference type="CDD" id="cd00267">
    <property type="entry name" value="ABC_ATPase"/>
    <property type="match status" value="1"/>
</dbReference>
<keyword evidence="1" id="KW-0175">Coiled coil</keyword>
<dbReference type="PANTHER" id="PTHR45615">
    <property type="entry name" value="MYOSIN HEAVY CHAIN, NON-MUSCLE"/>
    <property type="match status" value="1"/>
</dbReference>